<evidence type="ECO:0000313" key="1">
    <source>
        <dbReference type="EMBL" id="RUS79378.1"/>
    </source>
</evidence>
<proteinExistence type="predicted"/>
<dbReference type="EMBL" id="RQTK01000455">
    <property type="protein sequence ID" value="RUS79378.1"/>
    <property type="molecule type" value="Genomic_DNA"/>
</dbReference>
<keyword evidence="2" id="KW-1185">Reference proteome</keyword>
<feature type="non-terminal residue" evidence="1">
    <location>
        <position position="1"/>
    </location>
</feature>
<sequence length="121" mass="13715">SWSWFFAHDDRFIPALLDRTENVNLIVTAIWLGIGAREHSTKDPQFMPVQGAAYYNLYFYKGPFPLIKIKHVHIMKPLCVFGSSIDINTSHCGIVGGSVSNSVLWLDTFNGNFWALPCPHF</sequence>
<evidence type="ECO:0000313" key="2">
    <source>
        <dbReference type="Proteomes" id="UP000271974"/>
    </source>
</evidence>
<comment type="caution">
    <text evidence="1">The sequence shown here is derived from an EMBL/GenBank/DDBJ whole genome shotgun (WGS) entry which is preliminary data.</text>
</comment>
<gene>
    <name evidence="1" type="ORF">EGW08_012869</name>
</gene>
<protein>
    <submittedName>
        <fullName evidence="1">Uncharacterized protein</fullName>
    </submittedName>
</protein>
<reference evidence="1 2" key="1">
    <citation type="submission" date="2019-01" db="EMBL/GenBank/DDBJ databases">
        <title>A draft genome assembly of the solar-powered sea slug Elysia chlorotica.</title>
        <authorList>
            <person name="Cai H."/>
            <person name="Li Q."/>
            <person name="Fang X."/>
            <person name="Li J."/>
            <person name="Curtis N.E."/>
            <person name="Altenburger A."/>
            <person name="Shibata T."/>
            <person name="Feng M."/>
            <person name="Maeda T."/>
            <person name="Schwartz J.A."/>
            <person name="Shigenobu S."/>
            <person name="Lundholm N."/>
            <person name="Nishiyama T."/>
            <person name="Yang H."/>
            <person name="Hasebe M."/>
            <person name="Li S."/>
            <person name="Pierce S.K."/>
            <person name="Wang J."/>
        </authorList>
    </citation>
    <scope>NUCLEOTIDE SEQUENCE [LARGE SCALE GENOMIC DNA]</scope>
    <source>
        <strain evidence="1">EC2010</strain>
        <tissue evidence="1">Whole organism of an adult</tissue>
    </source>
</reference>
<name>A0A3S0ZI22_ELYCH</name>
<dbReference type="AlphaFoldDB" id="A0A3S0ZI22"/>
<dbReference type="Proteomes" id="UP000271974">
    <property type="component" value="Unassembled WGS sequence"/>
</dbReference>
<accession>A0A3S0ZI22</accession>
<organism evidence="1 2">
    <name type="scientific">Elysia chlorotica</name>
    <name type="common">Eastern emerald elysia</name>
    <name type="synonym">Sea slug</name>
    <dbReference type="NCBI Taxonomy" id="188477"/>
    <lineage>
        <taxon>Eukaryota</taxon>
        <taxon>Metazoa</taxon>
        <taxon>Spiralia</taxon>
        <taxon>Lophotrochozoa</taxon>
        <taxon>Mollusca</taxon>
        <taxon>Gastropoda</taxon>
        <taxon>Heterobranchia</taxon>
        <taxon>Euthyneura</taxon>
        <taxon>Panpulmonata</taxon>
        <taxon>Sacoglossa</taxon>
        <taxon>Placobranchoidea</taxon>
        <taxon>Plakobranchidae</taxon>
        <taxon>Elysia</taxon>
    </lineage>
</organism>